<dbReference type="HAMAP" id="MF_01866">
    <property type="entry name" value="UPF0745"/>
    <property type="match status" value="1"/>
</dbReference>
<proteinExistence type="inferred from homology"/>
<reference evidence="3 4" key="1">
    <citation type="submission" date="2018-05" db="EMBL/GenBank/DDBJ databases">
        <title>Genomic Encyclopedia of Type Strains, Phase IV (KMG-IV): sequencing the most valuable type-strain genomes for metagenomic binning, comparative biology and taxonomic classification.</title>
        <authorList>
            <person name="Goeker M."/>
        </authorList>
    </citation>
    <scope>NUCLEOTIDE SEQUENCE [LARGE SCALE GENOMIC DNA]</scope>
    <source>
        <strain evidence="3 4">DSM 25350</strain>
    </source>
</reference>
<dbReference type="PANTHER" id="PTHR38109">
    <property type="entry name" value="PROTEIN YCGL"/>
    <property type="match status" value="1"/>
</dbReference>
<dbReference type="PROSITE" id="PS51648">
    <property type="entry name" value="YCGL"/>
    <property type="match status" value="1"/>
</dbReference>
<name>A0A316FJV8_9GAMM</name>
<keyword evidence="4" id="KW-1185">Reference proteome</keyword>
<organism evidence="3 4">
    <name type="scientific">Pleionea mediterranea</name>
    <dbReference type="NCBI Taxonomy" id="523701"/>
    <lineage>
        <taxon>Bacteria</taxon>
        <taxon>Pseudomonadati</taxon>
        <taxon>Pseudomonadota</taxon>
        <taxon>Gammaproteobacteria</taxon>
        <taxon>Oceanospirillales</taxon>
        <taxon>Pleioneaceae</taxon>
        <taxon>Pleionea</taxon>
    </lineage>
</organism>
<dbReference type="InterPro" id="IPR027354">
    <property type="entry name" value="YcgL_dom"/>
</dbReference>
<dbReference type="SUPFAM" id="SSF160191">
    <property type="entry name" value="YcgL-like"/>
    <property type="match status" value="1"/>
</dbReference>
<evidence type="ECO:0000256" key="1">
    <source>
        <dbReference type="HAMAP-Rule" id="MF_01866"/>
    </source>
</evidence>
<dbReference type="EMBL" id="QGGU01000008">
    <property type="protein sequence ID" value="PWK49221.1"/>
    <property type="molecule type" value="Genomic_DNA"/>
</dbReference>
<protein>
    <recommendedName>
        <fullName evidence="1">YcgL domain-containing protein C8D97_108131</fullName>
    </recommendedName>
</protein>
<dbReference type="PANTHER" id="PTHR38109:SF1">
    <property type="entry name" value="PROTEIN YCGL"/>
    <property type="match status" value="1"/>
</dbReference>
<accession>A0A316FJV8</accession>
<dbReference type="RefSeq" id="WP_109764019.1">
    <property type="nucleotide sequence ID" value="NZ_QGGU01000008.1"/>
</dbReference>
<dbReference type="AlphaFoldDB" id="A0A316FJV8"/>
<evidence type="ECO:0000259" key="2">
    <source>
        <dbReference type="PROSITE" id="PS51648"/>
    </source>
</evidence>
<sequence length="89" mass="10546">MLTFVYRSPKRSEMYLYLMERDNFDAVPESLLKAFGTPEFALHVNLEKRETLARENINEVRQQLKEQGFFLQMPPSQLLDKNQLKPAQQ</sequence>
<dbReference type="Pfam" id="PF05166">
    <property type="entry name" value="YcgL"/>
    <property type="match status" value="1"/>
</dbReference>
<dbReference type="Proteomes" id="UP000245790">
    <property type="component" value="Unassembled WGS sequence"/>
</dbReference>
<evidence type="ECO:0000313" key="4">
    <source>
        <dbReference type="Proteomes" id="UP000245790"/>
    </source>
</evidence>
<dbReference type="InterPro" id="IPR038068">
    <property type="entry name" value="YcgL-like_sf"/>
</dbReference>
<gene>
    <name evidence="3" type="ORF">C8D97_108131</name>
</gene>
<dbReference type="Gene3D" id="3.10.510.20">
    <property type="entry name" value="YcgL domain"/>
    <property type="match status" value="1"/>
</dbReference>
<evidence type="ECO:0000313" key="3">
    <source>
        <dbReference type="EMBL" id="PWK49221.1"/>
    </source>
</evidence>
<feature type="domain" description="YcgL" evidence="2">
    <location>
        <begin position="1"/>
        <end position="85"/>
    </location>
</feature>
<dbReference type="OrthoDB" id="7062382at2"/>
<comment type="caution">
    <text evidence="3">The sequence shown here is derived from an EMBL/GenBank/DDBJ whole genome shotgun (WGS) entry which is preliminary data.</text>
</comment>